<name>A0A0N1J2T7_FUSLA</name>
<dbReference type="Proteomes" id="UP000037904">
    <property type="component" value="Unassembled WGS sequence"/>
</dbReference>
<feature type="region of interest" description="Disordered" evidence="1">
    <location>
        <begin position="1"/>
        <end position="29"/>
    </location>
</feature>
<protein>
    <submittedName>
        <fullName evidence="2">Uncharacterized protein</fullName>
    </submittedName>
</protein>
<reference evidence="2 3" key="1">
    <citation type="submission" date="2015-04" db="EMBL/GenBank/DDBJ databases">
        <title>The draft genome sequence of Fusarium langsethiae, a T-2/HT-2 mycotoxin producer.</title>
        <authorList>
            <person name="Lysoe E."/>
            <person name="Divon H.H."/>
            <person name="Terzi V."/>
            <person name="Orru L."/>
            <person name="Lamontanara A."/>
            <person name="Kolseth A.-K."/>
            <person name="Frandsen R.J."/>
            <person name="Nielsen K."/>
            <person name="Thrane U."/>
        </authorList>
    </citation>
    <scope>NUCLEOTIDE SEQUENCE [LARGE SCALE GENOMIC DNA]</scope>
    <source>
        <strain evidence="2 3">Fl201059</strain>
    </source>
</reference>
<evidence type="ECO:0000313" key="3">
    <source>
        <dbReference type="Proteomes" id="UP000037904"/>
    </source>
</evidence>
<feature type="compositionally biased region" description="Basic and acidic residues" evidence="1">
    <location>
        <begin position="108"/>
        <end position="118"/>
    </location>
</feature>
<sequence length="118" mass="13185">MSEANNNNYGDDQPLSEETREDLRRMTLGLTNQKTIDTLTRVGNMAKFKRQSLRALRKDDTVCFEAEKDTAAEKKTNIGQEKTTTVGDHAVKDHGSQDDVNDGSTEPGKGKDKEKKQI</sequence>
<feature type="compositionally biased region" description="Polar residues" evidence="1">
    <location>
        <begin position="77"/>
        <end position="86"/>
    </location>
</feature>
<dbReference type="EMBL" id="JXCE01000060">
    <property type="protein sequence ID" value="KPA42604.1"/>
    <property type="molecule type" value="Genomic_DNA"/>
</dbReference>
<gene>
    <name evidence="2" type="ORF">FLAG1_04465</name>
</gene>
<organism evidence="2 3">
    <name type="scientific">Fusarium langsethiae</name>
    <dbReference type="NCBI Taxonomy" id="179993"/>
    <lineage>
        <taxon>Eukaryota</taxon>
        <taxon>Fungi</taxon>
        <taxon>Dikarya</taxon>
        <taxon>Ascomycota</taxon>
        <taxon>Pezizomycotina</taxon>
        <taxon>Sordariomycetes</taxon>
        <taxon>Hypocreomycetidae</taxon>
        <taxon>Hypocreales</taxon>
        <taxon>Nectriaceae</taxon>
        <taxon>Fusarium</taxon>
    </lineage>
</organism>
<evidence type="ECO:0000256" key="1">
    <source>
        <dbReference type="SAM" id="MobiDB-lite"/>
    </source>
</evidence>
<evidence type="ECO:0000313" key="2">
    <source>
        <dbReference type="EMBL" id="KPA42604.1"/>
    </source>
</evidence>
<keyword evidence="3" id="KW-1185">Reference proteome</keyword>
<comment type="caution">
    <text evidence="2">The sequence shown here is derived from an EMBL/GenBank/DDBJ whole genome shotgun (WGS) entry which is preliminary data.</text>
</comment>
<dbReference type="OrthoDB" id="5098910at2759"/>
<dbReference type="AlphaFoldDB" id="A0A0N1J2T7"/>
<feature type="compositionally biased region" description="Polar residues" evidence="1">
    <location>
        <begin position="1"/>
        <end position="10"/>
    </location>
</feature>
<feature type="region of interest" description="Disordered" evidence="1">
    <location>
        <begin position="68"/>
        <end position="118"/>
    </location>
</feature>
<proteinExistence type="predicted"/>
<accession>A0A0N1J2T7</accession>